<organism evidence="3 4">
    <name type="scientific">Thalassospira povalilytica</name>
    <dbReference type="NCBI Taxonomy" id="732237"/>
    <lineage>
        <taxon>Bacteria</taxon>
        <taxon>Pseudomonadati</taxon>
        <taxon>Pseudomonadota</taxon>
        <taxon>Alphaproteobacteria</taxon>
        <taxon>Rhodospirillales</taxon>
        <taxon>Thalassospiraceae</taxon>
        <taxon>Thalassospira</taxon>
    </lineage>
</organism>
<evidence type="ECO:0000259" key="2">
    <source>
        <dbReference type="SMART" id="SM00507"/>
    </source>
</evidence>
<gene>
    <name evidence="3" type="ORF">CU041_14820</name>
</gene>
<proteinExistence type="predicted"/>
<dbReference type="InterPro" id="IPR003615">
    <property type="entry name" value="HNH_nuc"/>
</dbReference>
<feature type="region of interest" description="Disordered" evidence="1">
    <location>
        <begin position="266"/>
        <end position="312"/>
    </location>
</feature>
<name>A0ABX4R666_9PROT</name>
<keyword evidence="4" id="KW-1185">Reference proteome</keyword>
<evidence type="ECO:0000313" key="4">
    <source>
        <dbReference type="Proteomes" id="UP000233365"/>
    </source>
</evidence>
<feature type="domain" description="HNH nuclease" evidence="2">
    <location>
        <begin position="204"/>
        <end position="259"/>
    </location>
</feature>
<dbReference type="SMART" id="SM00507">
    <property type="entry name" value="HNHc"/>
    <property type="match status" value="1"/>
</dbReference>
<evidence type="ECO:0000313" key="3">
    <source>
        <dbReference type="EMBL" id="PKR48741.1"/>
    </source>
</evidence>
<dbReference type="Proteomes" id="UP000233365">
    <property type="component" value="Unassembled WGS sequence"/>
</dbReference>
<sequence length="391" mass="44712">MKLDIKFPELDALVRRMGATAIKWSSNAAKLAAPDIRQILWQSLEVNIEEVETGPLGLLTYKGEQVILYILQPRRSEYTLLNEPENSPKFHVAECSTLDKMRGQGRFDRYVVTSNTSGTFNVEFEEDYPPRKGRVQADLHACKNCMKKLNYKNYNSLQQRARNELVANFDIAEFFEEYRSLFKSKPKYSDVTAPPIGYSEDWQDLSAELRRKTGWTCQSCHVDCSAPENRKLLHVHHKNGVRGDNSPSNLEVLCALCHAEQPMHKHMHVKPEVRSTITDLRRNSKPRSRMKPKHSSASRKAAPRAAHQSASVAEVRQELINLRTKIANNHPDVEPSKGILRKTMLATFLDQKITSHEDYKMKVSGVDRVKTSPTHTVYLEEIFAIVSKLKK</sequence>
<dbReference type="RefSeq" id="WP_101247505.1">
    <property type="nucleotide sequence ID" value="NZ_PGTS01000005.1"/>
</dbReference>
<reference evidence="3 4" key="1">
    <citation type="submission" date="2017-11" db="EMBL/GenBank/DDBJ databases">
        <title>Biodiversity and function of Thalassospira species in the particle-attached aromatic-hydrocarbon-degrading consortia from the surface seawater of the China South Sea.</title>
        <authorList>
            <person name="Dong C."/>
            <person name="Liu R."/>
            <person name="Shao Z."/>
        </authorList>
    </citation>
    <scope>NUCLEOTIDE SEQUENCE [LARGE SCALE GENOMIC DNA]</scope>
    <source>
        <strain evidence="3 4">139Z-12</strain>
    </source>
</reference>
<accession>A0ABX4R666</accession>
<dbReference type="EMBL" id="PGTS01000005">
    <property type="protein sequence ID" value="PKR48741.1"/>
    <property type="molecule type" value="Genomic_DNA"/>
</dbReference>
<comment type="caution">
    <text evidence="3">The sequence shown here is derived from an EMBL/GenBank/DDBJ whole genome shotgun (WGS) entry which is preliminary data.</text>
</comment>
<feature type="compositionally biased region" description="Low complexity" evidence="1">
    <location>
        <begin position="298"/>
        <end position="307"/>
    </location>
</feature>
<dbReference type="CDD" id="cd00085">
    <property type="entry name" value="HNHc"/>
    <property type="match status" value="1"/>
</dbReference>
<feature type="compositionally biased region" description="Basic residues" evidence="1">
    <location>
        <begin position="283"/>
        <end position="297"/>
    </location>
</feature>
<protein>
    <recommendedName>
        <fullName evidence="2">HNH nuclease domain-containing protein</fullName>
    </recommendedName>
</protein>
<evidence type="ECO:0000256" key="1">
    <source>
        <dbReference type="SAM" id="MobiDB-lite"/>
    </source>
</evidence>